<evidence type="ECO:0000313" key="3">
    <source>
        <dbReference type="Proteomes" id="UP000265816"/>
    </source>
</evidence>
<organism evidence="2 3">
    <name type="scientific">Mesobacillus zeae</name>
    <dbReference type="NCBI Taxonomy" id="1917180"/>
    <lineage>
        <taxon>Bacteria</taxon>
        <taxon>Bacillati</taxon>
        <taxon>Bacillota</taxon>
        <taxon>Bacilli</taxon>
        <taxon>Bacillales</taxon>
        <taxon>Bacillaceae</taxon>
        <taxon>Mesobacillus</taxon>
    </lineage>
</organism>
<sequence length="178" mass="21573">MFDEVRSYSKETQLRGHQKDKDTPKFKKKRVYTKKPKVNKNVEVFHNRRIPHWKERGEFSRKTKKEIQEIWGEWCFVCGNPDISHHHVYEKGYGKGGRGVITNGLPLCNLHHNDHTVGIHFNRKFYNAVREMFIQRFGPHYYKDKYDLWMEGHIENPTDELYKKFMMKEIKRCQQKNS</sequence>
<reference evidence="2 3" key="1">
    <citation type="submission" date="2018-08" db="EMBL/GenBank/DDBJ databases">
        <title>Bacillus jemisoniae sp. nov., Bacillus chryseoplanitiae sp. nov., Bacillus resnikiae sp. nov., and Bacillus frankliniae sp. nov., isolated from Viking spacecraft and associated surfaces.</title>
        <authorList>
            <person name="Seuylemezian A."/>
            <person name="Vaishampayan P."/>
        </authorList>
    </citation>
    <scope>NUCLEOTIDE SEQUENCE [LARGE SCALE GENOMIC DNA]</scope>
    <source>
        <strain evidence="2 3">JJ-247</strain>
    </source>
</reference>
<keyword evidence="3" id="KW-1185">Reference proteome</keyword>
<evidence type="ECO:0000256" key="1">
    <source>
        <dbReference type="SAM" id="MobiDB-lite"/>
    </source>
</evidence>
<evidence type="ECO:0000313" key="2">
    <source>
        <dbReference type="EMBL" id="RID85649.1"/>
    </source>
</evidence>
<dbReference type="EMBL" id="QWVT01000015">
    <property type="protein sequence ID" value="RID85649.1"/>
    <property type="molecule type" value="Genomic_DNA"/>
</dbReference>
<dbReference type="AlphaFoldDB" id="A0A398B6B8"/>
<gene>
    <name evidence="2" type="ORF">D1970_08830</name>
</gene>
<feature type="region of interest" description="Disordered" evidence="1">
    <location>
        <begin position="1"/>
        <end position="30"/>
    </location>
</feature>
<comment type="caution">
    <text evidence="2">The sequence shown here is derived from an EMBL/GenBank/DDBJ whole genome shotgun (WGS) entry which is preliminary data.</text>
</comment>
<protein>
    <recommendedName>
        <fullName evidence="4">HNH endonuclease</fullName>
    </recommendedName>
</protein>
<dbReference type="Proteomes" id="UP000265816">
    <property type="component" value="Unassembled WGS sequence"/>
</dbReference>
<dbReference type="RefSeq" id="WP_119112502.1">
    <property type="nucleotide sequence ID" value="NZ_CBCSEO010000002.1"/>
</dbReference>
<accession>A0A398B6B8</accession>
<feature type="compositionally biased region" description="Basic and acidic residues" evidence="1">
    <location>
        <begin position="1"/>
        <end position="25"/>
    </location>
</feature>
<dbReference type="OrthoDB" id="2662325at2"/>
<evidence type="ECO:0008006" key="4">
    <source>
        <dbReference type="Google" id="ProtNLM"/>
    </source>
</evidence>
<proteinExistence type="predicted"/>
<name>A0A398B6B8_9BACI</name>